<dbReference type="AlphaFoldDB" id="A0A916F824"/>
<evidence type="ECO:0000259" key="3">
    <source>
        <dbReference type="Pfam" id="PF06597"/>
    </source>
</evidence>
<name>A0A916F824_9PROT</name>
<keyword evidence="5" id="KW-1185">Reference proteome</keyword>
<proteinExistence type="inferred from homology"/>
<evidence type="ECO:0000256" key="1">
    <source>
        <dbReference type="ARBA" id="ARBA00023026"/>
    </source>
</evidence>
<evidence type="ECO:0000313" key="4">
    <source>
        <dbReference type="EMBL" id="CAE6691276.1"/>
    </source>
</evidence>
<accession>A0A916F824</accession>
<dbReference type="Proteomes" id="UP000675882">
    <property type="component" value="Unassembled WGS sequence"/>
</dbReference>
<dbReference type="InterPro" id="IPR010567">
    <property type="entry name" value="OrfX2/OrfX3/P47"/>
</dbReference>
<protein>
    <recommendedName>
        <fullName evidence="3">Protein OrfX2/OrfX3/P47 domain-containing protein</fullName>
    </recommendedName>
</protein>
<dbReference type="EMBL" id="CAJNBL010000004">
    <property type="protein sequence ID" value="CAE6691276.1"/>
    <property type="molecule type" value="Genomic_DNA"/>
</dbReference>
<gene>
    <name evidence="4" type="ORF">NTGZN8_120016</name>
</gene>
<reference evidence="4" key="1">
    <citation type="submission" date="2021-02" db="EMBL/GenBank/DDBJ databases">
        <authorList>
            <person name="Han P."/>
        </authorList>
    </citation>
    <scope>NUCLEOTIDE SEQUENCE</scope>
    <source>
        <strain evidence="4">Candidatus Nitrotoga sp. ZN8</strain>
    </source>
</reference>
<comment type="similarity">
    <text evidence="2">Belongs to the TULIP P47 family.</text>
</comment>
<dbReference type="Pfam" id="PF06597">
    <property type="entry name" value="Clostridium_P47"/>
    <property type="match status" value="1"/>
</dbReference>
<evidence type="ECO:0000256" key="2">
    <source>
        <dbReference type="ARBA" id="ARBA00035010"/>
    </source>
</evidence>
<evidence type="ECO:0000313" key="5">
    <source>
        <dbReference type="Proteomes" id="UP000675882"/>
    </source>
</evidence>
<keyword evidence="1" id="KW-0843">Virulence</keyword>
<sequence>MRNDGWDTIFACSSAYMNRRLADESANYLFSFRYEDTGIILEGVFDAWSIAPNGSGEILQFYTPIKSGSATLKSSGKIYPLDGAVPLVQMQLAFIDGDNPGQQKSLVFNCTTVGSKAGDTTPGAVTVIDPDTSGKADLDPLAKDLIVPALSQCFVGNRDKLAFVFADIDLVPPASAGWMVLRTLAYCYQQNIQDTLGNFGVLGMFDHVDVSGYSKTFDSALLREGDDFGFILSGTQLLAHVILPGLPGAFNGSSANEFQMSGASIVNNGQIHLDSVKVGLIWYPPHINNLNMHIENNYISTYLDGRCPITGLADAYVDFSMSEKEIASFNLEAEALSFSSTDKQVSHSTHIPWWESVLGALTLGLMNAIIEAVSLAIENAVGSTVSDSGLDAANLGAFQVNWQQGTQFTLTDGQLQDNFYCRGKQKV</sequence>
<feature type="domain" description="Protein OrfX2/OrfX3/P47" evidence="3">
    <location>
        <begin position="5"/>
        <end position="390"/>
    </location>
</feature>
<organism evidence="4 5">
    <name type="scientific">Candidatus Nitrotoga fabula</name>
    <dbReference type="NCBI Taxonomy" id="2182327"/>
    <lineage>
        <taxon>Bacteria</taxon>
        <taxon>Pseudomonadati</taxon>
        <taxon>Pseudomonadota</taxon>
        <taxon>Betaproteobacteria</taxon>
        <taxon>Nitrosomonadales</taxon>
        <taxon>Gallionellaceae</taxon>
        <taxon>Candidatus Nitrotoga</taxon>
    </lineage>
</organism>
<dbReference type="RefSeq" id="WP_281412120.1">
    <property type="nucleotide sequence ID" value="NZ_CAJNBL010000004.1"/>
</dbReference>
<comment type="caution">
    <text evidence="4">The sequence shown here is derived from an EMBL/GenBank/DDBJ whole genome shotgun (WGS) entry which is preliminary data.</text>
</comment>